<dbReference type="Proteomes" id="UP000197007">
    <property type="component" value="Chromosome"/>
</dbReference>
<dbReference type="Pfam" id="PF13274">
    <property type="entry name" value="SocA_Panacea"/>
    <property type="match status" value="1"/>
</dbReference>
<dbReference type="InterPro" id="IPR025272">
    <property type="entry name" value="SocA_Panacea"/>
</dbReference>
<dbReference type="EMBL" id="CP022022">
    <property type="protein sequence ID" value="ASF44040.1"/>
    <property type="molecule type" value="Genomic_DNA"/>
</dbReference>
<feature type="domain" description="Antitoxin SocA-like Panacea" evidence="1">
    <location>
        <begin position="30"/>
        <end position="122"/>
    </location>
</feature>
<reference evidence="3" key="1">
    <citation type="submission" date="2017-06" db="EMBL/GenBank/DDBJ databases">
        <title>Complete genome sequence of Capnocytophaga sp. KCOM 1579 (=ChDC OS43) isolated from a human refractory periapical abscess lesion.</title>
        <authorList>
            <person name="Kook J.-K."/>
            <person name="Park S.-N."/>
            <person name="Lim Y.K."/>
            <person name="Roh H."/>
        </authorList>
    </citation>
    <scope>NUCLEOTIDE SEQUENCE [LARGE SCALE GENOMIC DNA]</scope>
    <source>
        <strain evidence="3">ChDC OS43</strain>
    </source>
</reference>
<protein>
    <recommendedName>
        <fullName evidence="1">Antitoxin SocA-like Panacea domain-containing protein</fullName>
    </recommendedName>
</protein>
<sequence length="148" mass="17208">MSYTATQVANWIIDKANNTDSSDNITNLKLQKLLYYFQGYYLAVFDKPLFDEEIEAWQYGPVVPQVYYKFNSFGKGNLEVTPEGVAPFTDEEKELLNEVFDVYNDFSAVGLMHRTHNEPTWKNTPIGKGNVISKEKLLNYFKTRVNWE</sequence>
<evidence type="ECO:0000313" key="2">
    <source>
        <dbReference type="EMBL" id="ASF44040.1"/>
    </source>
</evidence>
<keyword evidence="3" id="KW-1185">Reference proteome</keyword>
<evidence type="ECO:0000259" key="1">
    <source>
        <dbReference type="Pfam" id="PF13274"/>
    </source>
</evidence>
<dbReference type="RefSeq" id="WP_088594898.1">
    <property type="nucleotide sequence ID" value="NZ_CP022022.1"/>
</dbReference>
<accession>A0A1Z4BRZ1</accession>
<gene>
    <name evidence="2" type="ORF">CBG49_13600</name>
</gene>
<dbReference type="KEGG" id="capn:CBG49_13600"/>
<name>A0A1Z4BRZ1_9FLAO</name>
<organism evidence="2 3">
    <name type="scientific">Capnocytophaga endodontalis</name>
    <dbReference type="NCBI Taxonomy" id="2708117"/>
    <lineage>
        <taxon>Bacteria</taxon>
        <taxon>Pseudomonadati</taxon>
        <taxon>Bacteroidota</taxon>
        <taxon>Flavobacteriia</taxon>
        <taxon>Flavobacteriales</taxon>
        <taxon>Flavobacteriaceae</taxon>
        <taxon>Capnocytophaga</taxon>
    </lineage>
</organism>
<evidence type="ECO:0000313" key="3">
    <source>
        <dbReference type="Proteomes" id="UP000197007"/>
    </source>
</evidence>
<proteinExistence type="predicted"/>
<dbReference type="AlphaFoldDB" id="A0A1Z4BRZ1"/>